<dbReference type="Pfam" id="PF00512">
    <property type="entry name" value="HisKA"/>
    <property type="match status" value="1"/>
</dbReference>
<evidence type="ECO:0000259" key="12">
    <source>
        <dbReference type="PROSITE" id="PS50109"/>
    </source>
</evidence>
<name>A0A317EGA8_9PROT</name>
<comment type="caution">
    <text evidence="14">The sequence shown here is derived from an EMBL/GenBank/DDBJ whole genome shotgun (WGS) entry which is preliminary data.</text>
</comment>
<dbReference type="InterPro" id="IPR003661">
    <property type="entry name" value="HisK_dim/P_dom"/>
</dbReference>
<organism evidence="14 15">
    <name type="scientific">Zavarzinia aquatilis</name>
    <dbReference type="NCBI Taxonomy" id="2211142"/>
    <lineage>
        <taxon>Bacteria</taxon>
        <taxon>Pseudomonadati</taxon>
        <taxon>Pseudomonadota</taxon>
        <taxon>Alphaproteobacteria</taxon>
        <taxon>Rhodospirillales</taxon>
        <taxon>Zavarziniaceae</taxon>
        <taxon>Zavarzinia</taxon>
    </lineage>
</organism>
<dbReference type="Gene3D" id="3.30.565.10">
    <property type="entry name" value="Histidine kinase-like ATPase, C-terminal domain"/>
    <property type="match status" value="1"/>
</dbReference>
<dbReference type="PRINTS" id="PR00344">
    <property type="entry name" value="BCTRLSENSOR"/>
</dbReference>
<evidence type="ECO:0000256" key="3">
    <source>
        <dbReference type="ARBA" id="ARBA00012438"/>
    </source>
</evidence>
<feature type="domain" description="HAMP" evidence="13">
    <location>
        <begin position="189"/>
        <end position="242"/>
    </location>
</feature>
<dbReference type="Pfam" id="PF02518">
    <property type="entry name" value="HATPase_c"/>
    <property type="match status" value="1"/>
</dbReference>
<dbReference type="CDD" id="cd00075">
    <property type="entry name" value="HATPase"/>
    <property type="match status" value="1"/>
</dbReference>
<protein>
    <recommendedName>
        <fullName evidence="3">histidine kinase</fullName>
        <ecNumber evidence="3">2.7.13.3</ecNumber>
    </recommendedName>
</protein>
<evidence type="ECO:0000256" key="11">
    <source>
        <dbReference type="SAM" id="Phobius"/>
    </source>
</evidence>
<dbReference type="SMART" id="SM00388">
    <property type="entry name" value="HisKA"/>
    <property type="match status" value="1"/>
</dbReference>
<comment type="catalytic activity">
    <reaction evidence="1">
        <text>ATP + protein L-histidine = ADP + protein N-phospho-L-histidine.</text>
        <dbReference type="EC" id="2.7.13.3"/>
    </reaction>
</comment>
<dbReference type="InterPro" id="IPR004358">
    <property type="entry name" value="Sig_transdc_His_kin-like_C"/>
</dbReference>
<evidence type="ECO:0000259" key="13">
    <source>
        <dbReference type="PROSITE" id="PS50885"/>
    </source>
</evidence>
<accession>A0A317EGA8</accession>
<keyword evidence="15" id="KW-1185">Reference proteome</keyword>
<evidence type="ECO:0000256" key="7">
    <source>
        <dbReference type="ARBA" id="ARBA00022777"/>
    </source>
</evidence>
<dbReference type="AlphaFoldDB" id="A0A317EGA8"/>
<dbReference type="InterPro" id="IPR036097">
    <property type="entry name" value="HisK_dim/P_sf"/>
</dbReference>
<keyword evidence="10 11" id="KW-0472">Membrane</keyword>
<dbReference type="InterPro" id="IPR050428">
    <property type="entry name" value="TCS_sensor_his_kinase"/>
</dbReference>
<dbReference type="RefSeq" id="WP_109903892.1">
    <property type="nucleotide sequence ID" value="NZ_QGLE01000003.1"/>
</dbReference>
<dbReference type="EC" id="2.7.13.3" evidence="3"/>
<keyword evidence="5" id="KW-0808">Transferase</keyword>
<evidence type="ECO:0000256" key="2">
    <source>
        <dbReference type="ARBA" id="ARBA00004141"/>
    </source>
</evidence>
<evidence type="ECO:0000256" key="4">
    <source>
        <dbReference type="ARBA" id="ARBA00022553"/>
    </source>
</evidence>
<dbReference type="PROSITE" id="PS50885">
    <property type="entry name" value="HAMP"/>
    <property type="match status" value="1"/>
</dbReference>
<keyword evidence="6 11" id="KW-0812">Transmembrane</keyword>
<dbReference type="SMART" id="SM00387">
    <property type="entry name" value="HATPase_c"/>
    <property type="match status" value="1"/>
</dbReference>
<dbReference type="EMBL" id="QGLE01000003">
    <property type="protein sequence ID" value="PWR24453.1"/>
    <property type="molecule type" value="Genomic_DNA"/>
</dbReference>
<evidence type="ECO:0000256" key="8">
    <source>
        <dbReference type="ARBA" id="ARBA00022989"/>
    </source>
</evidence>
<evidence type="ECO:0000256" key="9">
    <source>
        <dbReference type="ARBA" id="ARBA00023012"/>
    </source>
</evidence>
<evidence type="ECO:0000256" key="5">
    <source>
        <dbReference type="ARBA" id="ARBA00022679"/>
    </source>
</evidence>
<evidence type="ECO:0000313" key="15">
    <source>
        <dbReference type="Proteomes" id="UP000245461"/>
    </source>
</evidence>
<keyword evidence="7" id="KW-0418">Kinase</keyword>
<dbReference type="InterPro" id="IPR036890">
    <property type="entry name" value="HATPase_C_sf"/>
</dbReference>
<dbReference type="Proteomes" id="UP000245461">
    <property type="component" value="Unassembled WGS sequence"/>
</dbReference>
<dbReference type="SUPFAM" id="SSF55874">
    <property type="entry name" value="ATPase domain of HSP90 chaperone/DNA topoisomerase II/histidine kinase"/>
    <property type="match status" value="1"/>
</dbReference>
<sequence>MRRSLAGAITRALVAANLIALAGITLGFAISGFADRQNRFEDGIDDVAAVIEDSIRRDDDGHLSFDAESDAWRDIMADHEDLLFLVLDPASGEEIGNDGGILHRAVGDRWLREWRRSIFSLRLPDGTGLNGVVMTIALDDLPLRLAVVHGDSSWHDMRSWVGNEFAREIAPTAIPALLISLVVALFAVRRLMRPVAEVTARLSRLDPTRGDGRLDVGLVPDEIAPLVAAVNDSFDRVAATFEHERRFIADAAHELKTPIAVLRARIDGLADRAVADRLIGDVERLGKIVERLLTSARMEQGKAPLVPVDLCAVARSVVAEYAPLALAKSCEIEWQAGAETLPVLGDAEALAEALRNFVGNALRFSPAGALIEVAGSLDDAGRAVIVEVRDRGPGLPPGRASQIFTPFVSSAPSGSGHAGLGLAIVAAVARRHGGTAEAEDRPGGGAIFRLRLPAALSPATAP</sequence>
<reference evidence="14 15" key="1">
    <citation type="submission" date="2018-05" db="EMBL/GenBank/DDBJ databases">
        <title>Zavarzinia sp. HR-AS.</title>
        <authorList>
            <person name="Lee Y."/>
            <person name="Jeon C.O."/>
        </authorList>
    </citation>
    <scope>NUCLEOTIDE SEQUENCE [LARGE SCALE GENOMIC DNA]</scope>
    <source>
        <strain evidence="14 15">HR-AS</strain>
    </source>
</reference>
<dbReference type="CDD" id="cd00082">
    <property type="entry name" value="HisKA"/>
    <property type="match status" value="1"/>
</dbReference>
<proteinExistence type="predicted"/>
<evidence type="ECO:0000256" key="1">
    <source>
        <dbReference type="ARBA" id="ARBA00000085"/>
    </source>
</evidence>
<comment type="subcellular location">
    <subcellularLocation>
        <location evidence="2">Membrane</location>
        <topology evidence="2">Multi-pass membrane protein</topology>
    </subcellularLocation>
</comment>
<dbReference type="InterPro" id="IPR003660">
    <property type="entry name" value="HAMP_dom"/>
</dbReference>
<keyword evidence="4" id="KW-0597">Phosphoprotein</keyword>
<dbReference type="PROSITE" id="PS50109">
    <property type="entry name" value="HIS_KIN"/>
    <property type="match status" value="1"/>
</dbReference>
<dbReference type="PANTHER" id="PTHR45436">
    <property type="entry name" value="SENSOR HISTIDINE KINASE YKOH"/>
    <property type="match status" value="1"/>
</dbReference>
<evidence type="ECO:0000313" key="14">
    <source>
        <dbReference type="EMBL" id="PWR24453.1"/>
    </source>
</evidence>
<gene>
    <name evidence="14" type="ORF">DKG74_06505</name>
</gene>
<dbReference type="InterPro" id="IPR005467">
    <property type="entry name" value="His_kinase_dom"/>
</dbReference>
<dbReference type="GO" id="GO:0000155">
    <property type="term" value="F:phosphorelay sensor kinase activity"/>
    <property type="evidence" value="ECO:0007669"/>
    <property type="project" value="InterPro"/>
</dbReference>
<feature type="domain" description="Histidine kinase" evidence="12">
    <location>
        <begin position="250"/>
        <end position="456"/>
    </location>
</feature>
<dbReference type="GO" id="GO:0005886">
    <property type="term" value="C:plasma membrane"/>
    <property type="evidence" value="ECO:0007669"/>
    <property type="project" value="TreeGrafter"/>
</dbReference>
<keyword evidence="9" id="KW-0902">Two-component regulatory system</keyword>
<dbReference type="OrthoDB" id="8673316at2"/>
<dbReference type="SUPFAM" id="SSF47384">
    <property type="entry name" value="Homodimeric domain of signal transducing histidine kinase"/>
    <property type="match status" value="1"/>
</dbReference>
<keyword evidence="8 11" id="KW-1133">Transmembrane helix</keyword>
<dbReference type="InterPro" id="IPR003594">
    <property type="entry name" value="HATPase_dom"/>
</dbReference>
<dbReference type="PANTHER" id="PTHR45436:SF15">
    <property type="entry name" value="SENSOR HISTIDINE KINASE CUSS"/>
    <property type="match status" value="1"/>
</dbReference>
<evidence type="ECO:0000256" key="6">
    <source>
        <dbReference type="ARBA" id="ARBA00022692"/>
    </source>
</evidence>
<dbReference type="Gene3D" id="1.10.287.130">
    <property type="match status" value="1"/>
</dbReference>
<evidence type="ECO:0000256" key="10">
    <source>
        <dbReference type="ARBA" id="ARBA00023136"/>
    </source>
</evidence>
<feature type="transmembrane region" description="Helical" evidence="11">
    <location>
        <begin position="12"/>
        <end position="34"/>
    </location>
</feature>